<evidence type="ECO:0000313" key="5">
    <source>
        <dbReference type="Proteomes" id="UP000606991"/>
    </source>
</evidence>
<keyword evidence="1" id="KW-0547">Nucleotide-binding</keyword>
<evidence type="ECO:0000256" key="2">
    <source>
        <dbReference type="ARBA" id="ARBA00022840"/>
    </source>
</evidence>
<gene>
    <name evidence="4" type="ORF">JF886_11625</name>
</gene>
<dbReference type="Proteomes" id="UP000606991">
    <property type="component" value="Unassembled WGS sequence"/>
</dbReference>
<proteinExistence type="predicted"/>
<dbReference type="GO" id="GO:0005524">
    <property type="term" value="F:ATP binding"/>
    <property type="evidence" value="ECO:0007669"/>
    <property type="project" value="UniProtKB-KW"/>
</dbReference>
<name>A0A934K494_9BACT</name>
<accession>A0A934K494</accession>
<sequence length="424" mass="44544">MDRKHRSAAIRVAVAAPFPEIVRVHEGTAEYADEIEVCAMISSADAVLEQARLLQPDVLLLSDGLGATPSDTLARLGAVAPSTRLVMLVAEAGGDTPVIADAVLRLDASAAEMRAAIVAVTGGQLAQRAAPAAHSRVPTESASQAQAAEPEPGGEEAGAHGHARTVLVFSGKGGVGKSVVATNLATALALRGARVALVDLNLQYGDVGVLLHLESHPITIDAITQQGDAVDAAALEDALATSEHGVRVLLAPSSPESSDLVSAAGLEAILGQLSRTHDVVVVDSPPHLEERVVGVMEVADQILLVSSFGITSVKDAKVTLRLLQSLGIPPDRVALVVNQTRPRLTFSAEEIERTLRFPILSTLPFEPRMEETIESGRPMVVSEPRSGFSRQMALIVDHVGRAQAVSAAPNVRHQAARWRLRFGR</sequence>
<dbReference type="PANTHER" id="PTHR43384:SF13">
    <property type="entry name" value="SLR0110 PROTEIN"/>
    <property type="match status" value="1"/>
</dbReference>
<dbReference type="PANTHER" id="PTHR43384">
    <property type="entry name" value="SEPTUM SITE-DETERMINING PROTEIN MIND HOMOLOG, CHLOROPLASTIC-RELATED"/>
    <property type="match status" value="1"/>
</dbReference>
<organism evidence="4 5">
    <name type="scientific">Candidatus Aeolococcus gillhamiae</name>
    <dbReference type="NCBI Taxonomy" id="3127015"/>
    <lineage>
        <taxon>Bacteria</taxon>
        <taxon>Bacillati</taxon>
        <taxon>Candidatus Dormiibacterota</taxon>
        <taxon>Candidatus Dormibacteria</taxon>
        <taxon>Candidatus Aeolococcales</taxon>
        <taxon>Candidatus Aeolococcaceae</taxon>
        <taxon>Candidatus Aeolococcus</taxon>
    </lineage>
</organism>
<protein>
    <submittedName>
        <fullName evidence="4">P-loop NTPase</fullName>
    </submittedName>
</protein>
<dbReference type="InterPro" id="IPR033756">
    <property type="entry name" value="YlxH/NBP35"/>
</dbReference>
<feature type="compositionally biased region" description="Low complexity" evidence="3">
    <location>
        <begin position="140"/>
        <end position="151"/>
    </location>
</feature>
<reference evidence="4 5" key="1">
    <citation type="submission" date="2020-10" db="EMBL/GenBank/DDBJ databases">
        <title>Ca. Dormibacterota MAGs.</title>
        <authorList>
            <person name="Montgomery K."/>
        </authorList>
    </citation>
    <scope>NUCLEOTIDE SEQUENCE [LARGE SCALE GENOMIC DNA]</scope>
    <source>
        <strain evidence="4">SC8812_S17_18</strain>
    </source>
</reference>
<comment type="caution">
    <text evidence="4">The sequence shown here is derived from an EMBL/GenBank/DDBJ whole genome shotgun (WGS) entry which is preliminary data.</text>
</comment>
<dbReference type="GO" id="GO:0051782">
    <property type="term" value="P:negative regulation of cell division"/>
    <property type="evidence" value="ECO:0007669"/>
    <property type="project" value="TreeGrafter"/>
</dbReference>
<dbReference type="SUPFAM" id="SSF52540">
    <property type="entry name" value="P-loop containing nucleoside triphosphate hydrolases"/>
    <property type="match status" value="1"/>
</dbReference>
<keyword evidence="2" id="KW-0067">ATP-binding</keyword>
<dbReference type="RefSeq" id="WP_337312640.1">
    <property type="nucleotide sequence ID" value="NZ_JAEKNS010000122.1"/>
</dbReference>
<evidence type="ECO:0000313" key="4">
    <source>
        <dbReference type="EMBL" id="MBJ7595485.1"/>
    </source>
</evidence>
<dbReference type="AlphaFoldDB" id="A0A934K494"/>
<dbReference type="Pfam" id="PF10609">
    <property type="entry name" value="ParA"/>
    <property type="match status" value="1"/>
</dbReference>
<feature type="region of interest" description="Disordered" evidence="3">
    <location>
        <begin position="130"/>
        <end position="160"/>
    </location>
</feature>
<dbReference type="InterPro" id="IPR027417">
    <property type="entry name" value="P-loop_NTPase"/>
</dbReference>
<dbReference type="GO" id="GO:0009898">
    <property type="term" value="C:cytoplasmic side of plasma membrane"/>
    <property type="evidence" value="ECO:0007669"/>
    <property type="project" value="TreeGrafter"/>
</dbReference>
<dbReference type="GO" id="GO:0016887">
    <property type="term" value="F:ATP hydrolysis activity"/>
    <property type="evidence" value="ECO:0007669"/>
    <property type="project" value="TreeGrafter"/>
</dbReference>
<evidence type="ECO:0000256" key="3">
    <source>
        <dbReference type="SAM" id="MobiDB-lite"/>
    </source>
</evidence>
<dbReference type="EMBL" id="JAEKNS010000122">
    <property type="protein sequence ID" value="MBJ7595485.1"/>
    <property type="molecule type" value="Genomic_DNA"/>
</dbReference>
<dbReference type="InterPro" id="IPR050625">
    <property type="entry name" value="ParA/MinD_ATPase"/>
</dbReference>
<dbReference type="GO" id="GO:0005829">
    <property type="term" value="C:cytosol"/>
    <property type="evidence" value="ECO:0007669"/>
    <property type="project" value="TreeGrafter"/>
</dbReference>
<evidence type="ECO:0000256" key="1">
    <source>
        <dbReference type="ARBA" id="ARBA00022741"/>
    </source>
</evidence>
<dbReference type="Gene3D" id="3.40.50.300">
    <property type="entry name" value="P-loop containing nucleotide triphosphate hydrolases"/>
    <property type="match status" value="1"/>
</dbReference>